<dbReference type="Pfam" id="PF13362">
    <property type="entry name" value="Toprim_3"/>
    <property type="match status" value="1"/>
</dbReference>
<dbReference type="EMBL" id="OY288114">
    <property type="protein sequence ID" value="CAJ0853414.1"/>
    <property type="molecule type" value="Genomic_DNA"/>
</dbReference>
<organism evidence="3">
    <name type="scientific">freshwater sediment metagenome</name>
    <dbReference type="NCBI Taxonomy" id="556182"/>
    <lineage>
        <taxon>unclassified sequences</taxon>
        <taxon>metagenomes</taxon>
        <taxon>ecological metagenomes</taxon>
    </lineage>
</organism>
<feature type="domain" description="DUF7146" evidence="2">
    <location>
        <begin position="12"/>
        <end position="105"/>
    </location>
</feature>
<evidence type="ECO:0000313" key="3">
    <source>
        <dbReference type="EMBL" id="CAJ0853414.1"/>
    </source>
</evidence>
<evidence type="ECO:0008006" key="4">
    <source>
        <dbReference type="Google" id="ProtNLM"/>
    </source>
</evidence>
<dbReference type="AlphaFoldDB" id="A0AA48LZF7"/>
<feature type="domain" description="Toprim" evidence="1">
    <location>
        <begin position="125"/>
        <end position="217"/>
    </location>
</feature>
<gene>
    <name evidence="3" type="ORF">AMST5_00645</name>
</gene>
<dbReference type="Pfam" id="PF23639">
    <property type="entry name" value="DUF7146"/>
    <property type="match status" value="1"/>
</dbReference>
<evidence type="ECO:0000259" key="2">
    <source>
        <dbReference type="Pfam" id="PF23639"/>
    </source>
</evidence>
<evidence type="ECO:0000259" key="1">
    <source>
        <dbReference type="Pfam" id="PF13362"/>
    </source>
</evidence>
<reference evidence="3" key="1">
    <citation type="submission" date="2023-07" db="EMBL/GenBank/DDBJ databases">
        <authorList>
            <person name="Pelsma A.J. K."/>
        </authorList>
    </citation>
    <scope>NUCLEOTIDE SEQUENCE</scope>
</reference>
<dbReference type="InterPro" id="IPR006171">
    <property type="entry name" value="TOPRIM_dom"/>
</dbReference>
<accession>A0AA48LZF7</accession>
<name>A0AA48LZF7_9ZZZZ</name>
<proteinExistence type="predicted"/>
<dbReference type="InterPro" id="IPR055570">
    <property type="entry name" value="DUF7146"/>
</dbReference>
<protein>
    <recommendedName>
        <fullName evidence="4">Toprim domain-containing protein</fullName>
    </recommendedName>
</protein>
<sequence>MQAAEAAKDETDRIAIAHQWWNEAGPIEGSLGESYLVETRAIKAASWPSSVRWHSKRSAIVCAVTDDAGKIVAVQVIRVARDATGKPIKDDSKGVAKQSYGAVSLGVMRLRALAPEQADGPLCYAEGPETGLTIWAATGYETHIILGGVKRAADIAPLARRVVICRDDDKRTSPAAKAAKSAVRNMRAAGVDVREAFPFDVRRADKSDLNDLAQEQGLDAVRQRIEMAAIDEPNIGQCLVTVEEARERIDKRVVEFFDLVDAWHDGETPPVHALGVTVGTGKTEAALRHALQQVIELRKRGDQRAIVFAVPEHRLSGEIVERLNTIAREQGWLGLRAHAWRGREAKRPGAIDADDKMCRDLETVRHAQLLSVDVDDAVCAVCLYKEGCAYLAQRKRDADVWIVARQIIFHRPPKPVKERGIAALVVDESPWQAGLIGIEGHGVEIALDALEPGVMPAPPSNGPNGGELLVVLRHRLAMALDGEPDGPVKRKALNAAGFDAETGRVAGDLEWRRKIDDGPWRERDDNRTLRPMASLWRAVGALMSSNGPKASGWLTLARNRDGARVIRVTGRKSIWRPMDRLLGNGWHVPTLLVDALLDVELVRPFWPNIENKGQFDVMAPHQLIRQATGKSFAKNYLAPPKSEDGDNKSRGKARRSARAVILRRARELGLADDEVLVIGNKAVVQAVDLPSNVQVAWFNAVAGRDQWKDVGLVVIVGRPMPSPPAIEKMAAALTGTAPLTVDGWYNRGDAFRLKREGDSVIRVPAEADFHPDRVAERIRARICAGELVQAIGRGRGVNRTADHPLEVLVLGDAVQPMPVDEFLPDEFIKPSTGDLMLAEGGVAFEDGASAARAYPSLWRTPEAAKKALQRESCGTFSNENILIGKCPGASMVVFQLGGNGQRPQRAVYDLCRVPDPRATIEAMLGPLAKFEIIKPEATEAETAIEPVTAAGPVRDALDDDPDIEAAIAAFLRRPATTIAEPKTSAALAPPIDQLAELARRWGRPVVNAADGRSAKPEPFGLVIGWPQPVASADVLREARLAQVRV</sequence>